<gene>
    <name evidence="2" type="ordered locus">BMA10229_1965</name>
</gene>
<reference evidence="2 3" key="1">
    <citation type="submission" date="2007-01" db="EMBL/GenBank/DDBJ databases">
        <authorList>
            <person name="DeShazer D."/>
            <person name="Woods D.E."/>
            <person name="Nierman W.C."/>
        </authorList>
    </citation>
    <scope>NUCLEOTIDE SEQUENCE [LARGE SCALE GENOMIC DNA]</scope>
    <source>
        <strain evidence="2 3">NCTC 10229</strain>
    </source>
</reference>
<sequence length="177" mass="19812">MTNRCPHARRPPSRGPVRSFRRLAFARAACAVSSARDRWLIGDRSGIGQRLIDGSPAWVHDWSAMGERRTGGESTAGRRRPGRRSAASQRLASMTVHPRSARPARLRSNDRRIGNGRIAIASRRIAAMPSRRHARRRAPPHTGHRTPRAAARARRCRPIPSHHAHPPFGSARFRETE</sequence>
<feature type="compositionally biased region" description="Basic residues" evidence="1">
    <location>
        <begin position="130"/>
        <end position="165"/>
    </location>
</feature>
<evidence type="ECO:0000313" key="2">
    <source>
        <dbReference type="EMBL" id="ABM99904.2"/>
    </source>
</evidence>
<proteinExistence type="predicted"/>
<dbReference type="HOGENOM" id="CLU_1515123_0_0_4"/>
<accession>A2S1E2</accession>
<protein>
    <submittedName>
        <fullName evidence="2">Uncharacterized protein</fullName>
    </submittedName>
</protein>
<organism evidence="2 3">
    <name type="scientific">Burkholderia mallei (strain NCTC 10229)</name>
    <dbReference type="NCBI Taxonomy" id="412022"/>
    <lineage>
        <taxon>Bacteria</taxon>
        <taxon>Pseudomonadati</taxon>
        <taxon>Pseudomonadota</taxon>
        <taxon>Betaproteobacteria</taxon>
        <taxon>Burkholderiales</taxon>
        <taxon>Burkholderiaceae</taxon>
        <taxon>Burkholderia</taxon>
        <taxon>pseudomallei group</taxon>
    </lineage>
</organism>
<dbReference type="Proteomes" id="UP000002283">
    <property type="component" value="Chromosome II"/>
</dbReference>
<feature type="region of interest" description="Disordered" evidence="1">
    <location>
        <begin position="64"/>
        <end position="104"/>
    </location>
</feature>
<evidence type="ECO:0000313" key="3">
    <source>
        <dbReference type="Proteomes" id="UP000002283"/>
    </source>
</evidence>
<dbReference type="AlphaFoldDB" id="A2S1E2"/>
<name>A2S1E2_BURM9</name>
<dbReference type="EMBL" id="CP000545">
    <property type="protein sequence ID" value="ABM99904.2"/>
    <property type="molecule type" value="Genomic_DNA"/>
</dbReference>
<dbReference type="KEGG" id="bml:BMA10229_1965"/>
<evidence type="ECO:0000256" key="1">
    <source>
        <dbReference type="SAM" id="MobiDB-lite"/>
    </source>
</evidence>
<feature type="region of interest" description="Disordered" evidence="1">
    <location>
        <begin position="126"/>
        <end position="177"/>
    </location>
</feature>